<accession>A0A081C6C3</accession>
<proteinExistence type="predicted"/>
<keyword evidence="1" id="KW-0677">Repeat</keyword>
<keyword evidence="2 3" id="KW-0802">TPR repeat</keyword>
<dbReference type="SUPFAM" id="SSF48452">
    <property type="entry name" value="TPR-like"/>
    <property type="match status" value="2"/>
</dbReference>
<evidence type="ECO:0000313" key="5">
    <source>
        <dbReference type="Proteomes" id="UP000030661"/>
    </source>
</evidence>
<dbReference type="EMBL" id="DF820472">
    <property type="protein sequence ID" value="GAK60128.1"/>
    <property type="molecule type" value="Genomic_DNA"/>
</dbReference>
<dbReference type="STRING" id="1499967.U27_00019"/>
<evidence type="ECO:0000313" key="4">
    <source>
        <dbReference type="EMBL" id="GAK60128.1"/>
    </source>
</evidence>
<dbReference type="Pfam" id="PF13424">
    <property type="entry name" value="TPR_12"/>
    <property type="match status" value="3"/>
</dbReference>
<dbReference type="AlphaFoldDB" id="A0A081C6C3"/>
<dbReference type="eggNOG" id="COG0457">
    <property type="taxonomic scope" value="Bacteria"/>
</dbReference>
<dbReference type="Pfam" id="PF02810">
    <property type="entry name" value="SEC-C"/>
    <property type="match status" value="1"/>
</dbReference>
<dbReference type="Gene3D" id="3.40.50.300">
    <property type="entry name" value="P-loop containing nucleotide triphosphate hydrolases"/>
    <property type="match status" value="1"/>
</dbReference>
<evidence type="ECO:0000256" key="2">
    <source>
        <dbReference type="ARBA" id="ARBA00022803"/>
    </source>
</evidence>
<feature type="repeat" description="TPR" evidence="3">
    <location>
        <begin position="856"/>
        <end position="889"/>
    </location>
</feature>
<dbReference type="InterPro" id="IPR004027">
    <property type="entry name" value="SEC_C_motif"/>
</dbReference>
<dbReference type="eggNOG" id="COG3344">
    <property type="taxonomic scope" value="Bacteria"/>
</dbReference>
<organism evidence="4">
    <name type="scientific">Vecturithrix granuli</name>
    <dbReference type="NCBI Taxonomy" id="1499967"/>
    <lineage>
        <taxon>Bacteria</taxon>
        <taxon>Candidatus Moduliflexota</taxon>
        <taxon>Candidatus Vecturitrichia</taxon>
        <taxon>Candidatus Vecturitrichales</taxon>
        <taxon>Candidatus Vecturitrichaceae</taxon>
        <taxon>Candidatus Vecturithrix</taxon>
    </lineage>
</organism>
<keyword evidence="5" id="KW-1185">Reference proteome</keyword>
<dbReference type="PANTHER" id="PTHR45641">
    <property type="entry name" value="TETRATRICOPEPTIDE REPEAT PROTEIN (AFU_ORTHOLOGUE AFUA_6G03870)"/>
    <property type="match status" value="1"/>
</dbReference>
<dbReference type="InterPro" id="IPR011990">
    <property type="entry name" value="TPR-like_helical_dom_sf"/>
</dbReference>
<dbReference type="Proteomes" id="UP000030661">
    <property type="component" value="Unassembled WGS sequence"/>
</dbReference>
<dbReference type="GO" id="GO:0043531">
    <property type="term" value="F:ADP binding"/>
    <property type="evidence" value="ECO:0007669"/>
    <property type="project" value="InterPro"/>
</dbReference>
<gene>
    <name evidence="4" type="ORF">U27_00019</name>
</gene>
<dbReference type="InterPro" id="IPR027417">
    <property type="entry name" value="P-loop_NTPase"/>
</dbReference>
<dbReference type="SMART" id="SM00028">
    <property type="entry name" value="TPR"/>
    <property type="match status" value="7"/>
</dbReference>
<evidence type="ECO:0000256" key="3">
    <source>
        <dbReference type="PROSITE-ProRule" id="PRU00339"/>
    </source>
</evidence>
<name>A0A081C6C3_VECG1</name>
<evidence type="ECO:0000256" key="1">
    <source>
        <dbReference type="ARBA" id="ARBA00022737"/>
    </source>
</evidence>
<feature type="repeat" description="TPR" evidence="3">
    <location>
        <begin position="776"/>
        <end position="809"/>
    </location>
</feature>
<dbReference type="SUPFAM" id="SSF52540">
    <property type="entry name" value="P-loop containing nucleoside triphosphate hydrolases"/>
    <property type="match status" value="1"/>
</dbReference>
<dbReference type="PANTHER" id="PTHR45641:SF19">
    <property type="entry name" value="NEPHROCYSTIN-3"/>
    <property type="match status" value="1"/>
</dbReference>
<dbReference type="Gene3D" id="3.10.450.50">
    <property type="match status" value="1"/>
</dbReference>
<protein>
    <submittedName>
        <fullName evidence="4">Uncharacterized protein</fullName>
    </submittedName>
</protein>
<dbReference type="SUPFAM" id="SSF103642">
    <property type="entry name" value="Sec-C motif"/>
    <property type="match status" value="1"/>
</dbReference>
<reference evidence="4" key="1">
    <citation type="journal article" date="2015" name="PeerJ">
        <title>First genomic representation of candidate bacterial phylum KSB3 points to enhanced environmental sensing as a trigger of wastewater bulking.</title>
        <authorList>
            <person name="Sekiguchi Y."/>
            <person name="Ohashi A."/>
            <person name="Parks D.H."/>
            <person name="Yamauchi T."/>
            <person name="Tyson G.W."/>
            <person name="Hugenholtz P."/>
        </authorList>
    </citation>
    <scope>NUCLEOTIDE SEQUENCE [LARGE SCALE GENOMIC DNA]</scope>
</reference>
<dbReference type="InterPro" id="IPR019734">
    <property type="entry name" value="TPR_rpt"/>
</dbReference>
<dbReference type="Gene3D" id="1.25.40.10">
    <property type="entry name" value="Tetratricopeptide repeat domain"/>
    <property type="match status" value="3"/>
</dbReference>
<feature type="repeat" description="TPR" evidence="3">
    <location>
        <begin position="816"/>
        <end position="849"/>
    </location>
</feature>
<dbReference type="PROSITE" id="PS50005">
    <property type="entry name" value="TPR"/>
    <property type="match status" value="3"/>
</dbReference>
<dbReference type="HOGENOM" id="CLU_297669_0_0_0"/>
<sequence>MASKKPLAIIYTEGKTDWKHLKKAQEKLSIDIPIAFYESEEPLGSGYLLNMCQFLSKRVDNELPGICLFDRDEPHICKKVEGKDQPYKVWDNKYFSFVLPIPEHREGYDENVCIEFYYTDDELRTRDQNGRRIFLSTEFSTRSKRHKYNDNLVFGGALKKEAAEDATKAKIIDSEVFDQNDNNVALSKDAFAENILNDIPPFDNFNFESFRKVFEIIEEILQKEIFPSVQPDSREEELPSRFFIGREEQFELFEKYLKRNQPISIEGLGGIGKTAFAEKCIEKFGLADRAVWFPCTQDSKLDSLIEMAGFPDLLKIEKLPELAKYSGLTSLLERHEKILFLDDFQEITDSSFTKFFQFADKRLQNAKIILIAREHPEIRVLTLPIRLQGLEDDYAFEYAKYIIEHNYPELNTDEQDLQAIVQQVKGHPLAIELAIYLLDFGTSPEHFLQAIVEHENEEFLARRLLDEIFNHPKSTQEEKEFMLAFSVFRGKVKEEAFTYLFEGKDVNSTIRRLRRKLMLLSEDGFYETHPLVREFCYDRLANKQEWHKKAAEYFQSQRTEHLDSVLEETIFYHLSSSEQWQVIIDLICARGEQFILSGYTDVLKDMLDVSCRQGRHSPQFDLFYGEIAEIQGEWDQALHYFEHAFSATEADEKIQAQGKIQYGEILRSKGDVKASLAYFEQGYEICRAIHFQRGEARSLDNIGLAYRFFGDFDAAKAKIEASLKLRQQMGNISDIADSLNNLGGILEEQGDFDGARTHYHRSFALYEEIDAKFGIAVSLNNLGSLLRSQCNFDDARQLYQRSLTLSEEIGAKFGIAASLNNLGGLLEAQGDFDGARELYQRSLTLSEEIGAKFGIAASLNNLGLLLKAQGDFDGAQEHFQRSLALLEEMEGKLGIAKTLYNLGSLIYDQKRKNYPLSLHYFLKSYILQQQIETPKKETERYIANLRRKLGLQRFTHTVEDILQQLSDDQKPYLNVDKFLQDDTVRRTEPKVGRNDPCPCGSGKKYKKCCGR</sequence>
<dbReference type="eggNOG" id="COG0653">
    <property type="taxonomic scope" value="Bacteria"/>
</dbReference>